<evidence type="ECO:0000313" key="3">
    <source>
        <dbReference type="Proteomes" id="UP000823824"/>
    </source>
</evidence>
<reference evidence="2" key="2">
    <citation type="submission" date="2021-04" db="EMBL/GenBank/DDBJ databases">
        <authorList>
            <person name="Gilroy R."/>
        </authorList>
    </citation>
    <scope>NUCLEOTIDE SEQUENCE</scope>
    <source>
        <strain evidence="2">ChiBcec18-1249</strain>
    </source>
</reference>
<sequence>MKLQKRYILIVGVVLAVLLALAAGLLFWGRRPFRDLEAADIAAASVTLMPPDVTLELDEAEIKTLAELLGDLRITRPDQSYTEYAGQAVQFTVTFADGTETEVTDYNPFLIIDGTGWRTAYGPCEALNRFANELLRERGG</sequence>
<gene>
    <name evidence="2" type="ORF">H9787_08065</name>
</gene>
<dbReference type="AlphaFoldDB" id="A0A9D2LJF7"/>
<keyword evidence="1" id="KW-0812">Transmembrane</keyword>
<dbReference type="Proteomes" id="UP000823824">
    <property type="component" value="Unassembled WGS sequence"/>
</dbReference>
<reference evidence="2" key="1">
    <citation type="journal article" date="2021" name="PeerJ">
        <title>Extensive microbial diversity within the chicken gut microbiome revealed by metagenomics and culture.</title>
        <authorList>
            <person name="Gilroy R."/>
            <person name="Ravi A."/>
            <person name="Getino M."/>
            <person name="Pursley I."/>
            <person name="Horton D.L."/>
            <person name="Alikhan N.F."/>
            <person name="Baker D."/>
            <person name="Gharbi K."/>
            <person name="Hall N."/>
            <person name="Watson M."/>
            <person name="Adriaenssens E.M."/>
            <person name="Foster-Nyarko E."/>
            <person name="Jarju S."/>
            <person name="Secka A."/>
            <person name="Antonio M."/>
            <person name="Oren A."/>
            <person name="Chaudhuri R.R."/>
            <person name="La Ragione R."/>
            <person name="Hildebrand F."/>
            <person name="Pallen M.J."/>
        </authorList>
    </citation>
    <scope>NUCLEOTIDE SEQUENCE</scope>
    <source>
        <strain evidence="2">ChiBcec18-1249</strain>
    </source>
</reference>
<evidence type="ECO:0000313" key="2">
    <source>
        <dbReference type="EMBL" id="HJB13653.1"/>
    </source>
</evidence>
<keyword evidence="1" id="KW-0472">Membrane</keyword>
<organism evidence="2 3">
    <name type="scientific">Candidatus Oscillibacter excrementigallinarum</name>
    <dbReference type="NCBI Taxonomy" id="2838716"/>
    <lineage>
        <taxon>Bacteria</taxon>
        <taxon>Bacillati</taxon>
        <taxon>Bacillota</taxon>
        <taxon>Clostridia</taxon>
        <taxon>Eubacteriales</taxon>
        <taxon>Oscillospiraceae</taxon>
        <taxon>Oscillibacter</taxon>
    </lineage>
</organism>
<accession>A0A9D2LJF7</accession>
<protein>
    <submittedName>
        <fullName evidence="2">Uncharacterized protein</fullName>
    </submittedName>
</protein>
<dbReference type="EMBL" id="DWZJ01000069">
    <property type="protein sequence ID" value="HJB13653.1"/>
    <property type="molecule type" value="Genomic_DNA"/>
</dbReference>
<comment type="caution">
    <text evidence="2">The sequence shown here is derived from an EMBL/GenBank/DDBJ whole genome shotgun (WGS) entry which is preliminary data.</text>
</comment>
<feature type="transmembrane region" description="Helical" evidence="1">
    <location>
        <begin position="7"/>
        <end position="28"/>
    </location>
</feature>
<evidence type="ECO:0000256" key="1">
    <source>
        <dbReference type="SAM" id="Phobius"/>
    </source>
</evidence>
<name>A0A9D2LJF7_9FIRM</name>
<keyword evidence="1" id="KW-1133">Transmembrane helix</keyword>
<proteinExistence type="predicted"/>